<evidence type="ECO:0000256" key="3">
    <source>
        <dbReference type="ARBA" id="ARBA00022679"/>
    </source>
</evidence>
<dbReference type="InterPro" id="IPR005331">
    <property type="entry name" value="Sulfotransferase"/>
</dbReference>
<dbReference type="PANTHER" id="PTHR12137">
    <property type="entry name" value="CARBOHYDRATE SULFOTRANSFERASE"/>
    <property type="match status" value="1"/>
</dbReference>
<comment type="subcellular location">
    <subcellularLocation>
        <location evidence="1 9">Golgi apparatus membrane</location>
        <topology evidence="1 9">Single-pass type II membrane protein</topology>
    </subcellularLocation>
</comment>
<comment type="caution">
    <text evidence="10">The sequence shown here is derived from an EMBL/GenBank/DDBJ whole genome shotgun (WGS) entry which is preliminary data.</text>
</comment>
<keyword evidence="11" id="KW-1185">Reference proteome</keyword>
<accession>A0AA88YSK0</accession>
<evidence type="ECO:0000313" key="10">
    <source>
        <dbReference type="EMBL" id="KAK3106076.1"/>
    </source>
</evidence>
<evidence type="ECO:0000256" key="8">
    <source>
        <dbReference type="ARBA" id="ARBA00023180"/>
    </source>
</evidence>
<protein>
    <recommendedName>
        <fullName evidence="9">Carbohydrate sulfotransferase</fullName>
        <ecNumber evidence="9">2.8.2.-</ecNumber>
    </recommendedName>
</protein>
<dbReference type="GO" id="GO:0000139">
    <property type="term" value="C:Golgi membrane"/>
    <property type="evidence" value="ECO:0007669"/>
    <property type="project" value="UniProtKB-SubCell"/>
</dbReference>
<reference evidence="10" key="1">
    <citation type="submission" date="2019-08" db="EMBL/GenBank/DDBJ databases">
        <title>The improved chromosome-level genome for the pearl oyster Pinctada fucata martensii using PacBio sequencing and Hi-C.</title>
        <authorList>
            <person name="Zheng Z."/>
        </authorList>
    </citation>
    <scope>NUCLEOTIDE SEQUENCE</scope>
    <source>
        <strain evidence="10">ZZ-2019</strain>
        <tissue evidence="10">Adductor muscle</tissue>
    </source>
</reference>
<dbReference type="InterPro" id="IPR018011">
    <property type="entry name" value="Carb_sulfotrans_8-10"/>
</dbReference>
<keyword evidence="8 9" id="KW-0325">Glycoprotein</keyword>
<proteinExistence type="inferred from homology"/>
<evidence type="ECO:0000256" key="6">
    <source>
        <dbReference type="ARBA" id="ARBA00023034"/>
    </source>
</evidence>
<dbReference type="AlphaFoldDB" id="A0AA88YSK0"/>
<organism evidence="10 11">
    <name type="scientific">Pinctada imbricata</name>
    <name type="common">Atlantic pearl-oyster</name>
    <name type="synonym">Pinctada martensii</name>
    <dbReference type="NCBI Taxonomy" id="66713"/>
    <lineage>
        <taxon>Eukaryota</taxon>
        <taxon>Metazoa</taxon>
        <taxon>Spiralia</taxon>
        <taxon>Lophotrochozoa</taxon>
        <taxon>Mollusca</taxon>
        <taxon>Bivalvia</taxon>
        <taxon>Autobranchia</taxon>
        <taxon>Pteriomorphia</taxon>
        <taxon>Pterioida</taxon>
        <taxon>Pterioidea</taxon>
        <taxon>Pteriidae</taxon>
        <taxon>Pinctada</taxon>
    </lineage>
</organism>
<keyword evidence="5" id="KW-1133">Transmembrane helix</keyword>
<comment type="similarity">
    <text evidence="2 9">Belongs to the sulfotransferase 2 family.</text>
</comment>
<sequence>MFCGVEKIALTFWRRVFRVLNDSLHFSPFDIHPFLAYQGEEFAHVMTLADVSTNERQSYIRNFERFMFTRDPYERLFSAYIDKLYFPNGNYWQSLGGYIVKLYRKPFNPPYKVCGHNVTFKELAQFVIDNQKSLYYRDNHLIPIYEHCRPCDMNYTFVGRLENFRNDANFILHKIGAERISNVIQNNRSAVIFDLFVQDVYFLFYFRSEVSTCMNFYQSLQRFWNVMRIRGLIDNNIYMPFTEETSISLTQEDLLRALLEASRNISKIKSRHYRKQIMKEAYMTLTTSMRNELRTIFQPDCDIFGYDCTPEYIFS</sequence>
<dbReference type="Pfam" id="PF03567">
    <property type="entry name" value="Sulfotransfer_2"/>
    <property type="match status" value="1"/>
</dbReference>
<evidence type="ECO:0000256" key="7">
    <source>
        <dbReference type="ARBA" id="ARBA00023136"/>
    </source>
</evidence>
<evidence type="ECO:0000256" key="5">
    <source>
        <dbReference type="ARBA" id="ARBA00022989"/>
    </source>
</evidence>
<dbReference type="PANTHER" id="PTHR12137:SF54">
    <property type="entry name" value="CARBOHYDRATE SULFOTRANSFERASE"/>
    <property type="match status" value="1"/>
</dbReference>
<keyword evidence="3 9" id="KW-0808">Transferase</keyword>
<evidence type="ECO:0000256" key="4">
    <source>
        <dbReference type="ARBA" id="ARBA00022692"/>
    </source>
</evidence>
<keyword evidence="4" id="KW-0812">Transmembrane</keyword>
<keyword evidence="6 9" id="KW-0333">Golgi apparatus</keyword>
<evidence type="ECO:0000313" key="11">
    <source>
        <dbReference type="Proteomes" id="UP001186944"/>
    </source>
</evidence>
<dbReference type="GO" id="GO:0016051">
    <property type="term" value="P:carbohydrate biosynthetic process"/>
    <property type="evidence" value="ECO:0007669"/>
    <property type="project" value="InterPro"/>
</dbReference>
<dbReference type="EMBL" id="VSWD01000003">
    <property type="protein sequence ID" value="KAK3106076.1"/>
    <property type="molecule type" value="Genomic_DNA"/>
</dbReference>
<keyword evidence="9" id="KW-0735">Signal-anchor</keyword>
<gene>
    <name evidence="10" type="ORF">FSP39_012175</name>
</gene>
<evidence type="ECO:0000256" key="1">
    <source>
        <dbReference type="ARBA" id="ARBA00004323"/>
    </source>
</evidence>
<dbReference type="Proteomes" id="UP001186944">
    <property type="component" value="Unassembled WGS sequence"/>
</dbReference>
<keyword evidence="7" id="KW-0472">Membrane</keyword>
<name>A0AA88YSK0_PINIB</name>
<keyword evidence="9" id="KW-0119">Carbohydrate metabolism</keyword>
<evidence type="ECO:0000256" key="2">
    <source>
        <dbReference type="ARBA" id="ARBA00006339"/>
    </source>
</evidence>
<evidence type="ECO:0000256" key="9">
    <source>
        <dbReference type="RuleBase" id="RU364020"/>
    </source>
</evidence>
<dbReference type="GO" id="GO:0008146">
    <property type="term" value="F:sulfotransferase activity"/>
    <property type="evidence" value="ECO:0007669"/>
    <property type="project" value="InterPro"/>
</dbReference>
<dbReference type="EC" id="2.8.2.-" evidence="9"/>